<dbReference type="GO" id="GO:0046872">
    <property type="term" value="F:metal ion binding"/>
    <property type="evidence" value="ECO:0007669"/>
    <property type="project" value="UniProtKB-KW"/>
</dbReference>
<feature type="transmembrane region" description="Helical" evidence="7">
    <location>
        <begin position="593"/>
        <end position="618"/>
    </location>
</feature>
<keyword evidence="6" id="KW-0482">Metalloprotease</keyword>
<feature type="transmembrane region" description="Helical" evidence="7">
    <location>
        <begin position="87"/>
        <end position="107"/>
    </location>
</feature>
<protein>
    <submittedName>
        <fullName evidence="9">Zn-dependent protease with chaperone function</fullName>
    </submittedName>
</protein>
<keyword evidence="4" id="KW-0378">Hydrolase</keyword>
<dbReference type="RefSeq" id="WP_184973895.1">
    <property type="nucleotide sequence ID" value="NZ_JACHIN010000021.1"/>
</dbReference>
<keyword evidence="2 9" id="KW-0645">Protease</keyword>
<name>A0A7W8AFN3_9ACTN</name>
<feature type="domain" description="Peptidase M48" evidence="8">
    <location>
        <begin position="158"/>
        <end position="303"/>
    </location>
</feature>
<reference evidence="9 10" key="1">
    <citation type="submission" date="2020-08" db="EMBL/GenBank/DDBJ databases">
        <title>Genomic Encyclopedia of Type Strains, Phase IV (KMG-IV): sequencing the most valuable type-strain genomes for metagenomic binning, comparative biology and taxonomic classification.</title>
        <authorList>
            <person name="Goeker M."/>
        </authorList>
    </citation>
    <scope>NUCLEOTIDE SEQUENCE [LARGE SCALE GENOMIC DNA]</scope>
    <source>
        <strain evidence="9 10">DSM 45385</strain>
    </source>
</reference>
<dbReference type="Pfam" id="PF01435">
    <property type="entry name" value="Peptidase_M48"/>
    <property type="match status" value="1"/>
</dbReference>
<keyword evidence="3" id="KW-0479">Metal-binding</keyword>
<evidence type="ECO:0000256" key="3">
    <source>
        <dbReference type="ARBA" id="ARBA00022723"/>
    </source>
</evidence>
<organism evidence="9 10">
    <name type="scientific">Nonomuraea endophytica</name>
    <dbReference type="NCBI Taxonomy" id="714136"/>
    <lineage>
        <taxon>Bacteria</taxon>
        <taxon>Bacillati</taxon>
        <taxon>Actinomycetota</taxon>
        <taxon>Actinomycetes</taxon>
        <taxon>Streptosporangiales</taxon>
        <taxon>Streptosporangiaceae</taxon>
        <taxon>Nonomuraea</taxon>
    </lineage>
</organism>
<evidence type="ECO:0000256" key="1">
    <source>
        <dbReference type="ARBA" id="ARBA00001947"/>
    </source>
</evidence>
<feature type="transmembrane region" description="Helical" evidence="7">
    <location>
        <begin position="718"/>
        <end position="739"/>
    </location>
</feature>
<feature type="transmembrane region" description="Helical" evidence="7">
    <location>
        <begin position="625"/>
        <end position="645"/>
    </location>
</feature>
<keyword evidence="7" id="KW-1133">Transmembrane helix</keyword>
<feature type="transmembrane region" description="Helical" evidence="7">
    <location>
        <begin position="206"/>
        <end position="228"/>
    </location>
</feature>
<dbReference type="GO" id="GO:0004222">
    <property type="term" value="F:metalloendopeptidase activity"/>
    <property type="evidence" value="ECO:0007669"/>
    <property type="project" value="InterPro"/>
</dbReference>
<evidence type="ECO:0000256" key="2">
    <source>
        <dbReference type="ARBA" id="ARBA00022670"/>
    </source>
</evidence>
<comment type="caution">
    <text evidence="9">The sequence shown here is derived from an EMBL/GenBank/DDBJ whole genome shotgun (WGS) entry which is preliminary data.</text>
</comment>
<feature type="transmembrane region" description="Helical" evidence="7">
    <location>
        <begin position="412"/>
        <end position="434"/>
    </location>
</feature>
<dbReference type="GO" id="GO:0006508">
    <property type="term" value="P:proteolysis"/>
    <property type="evidence" value="ECO:0007669"/>
    <property type="project" value="UniProtKB-KW"/>
</dbReference>
<evidence type="ECO:0000313" key="10">
    <source>
        <dbReference type="Proteomes" id="UP000568380"/>
    </source>
</evidence>
<proteinExistence type="predicted"/>
<dbReference type="EMBL" id="JACHIN010000021">
    <property type="protein sequence ID" value="MBB5084186.1"/>
    <property type="molecule type" value="Genomic_DNA"/>
</dbReference>
<keyword evidence="7" id="KW-0812">Transmembrane</keyword>
<evidence type="ECO:0000313" key="9">
    <source>
        <dbReference type="EMBL" id="MBB5084186.1"/>
    </source>
</evidence>
<feature type="transmembrane region" description="Helical" evidence="7">
    <location>
        <begin position="503"/>
        <end position="522"/>
    </location>
</feature>
<gene>
    <name evidence="9" type="ORF">HNR40_009694</name>
</gene>
<feature type="transmembrane region" description="Helical" evidence="7">
    <location>
        <begin position="665"/>
        <end position="697"/>
    </location>
</feature>
<evidence type="ECO:0000256" key="6">
    <source>
        <dbReference type="ARBA" id="ARBA00023049"/>
    </source>
</evidence>
<feature type="transmembrane region" description="Helical" evidence="7">
    <location>
        <begin position="21"/>
        <end position="40"/>
    </location>
</feature>
<feature type="transmembrane region" description="Helical" evidence="7">
    <location>
        <begin position="382"/>
        <end position="400"/>
    </location>
</feature>
<keyword evidence="10" id="KW-1185">Reference proteome</keyword>
<feature type="transmembrane region" description="Helical" evidence="7">
    <location>
        <begin position="234"/>
        <end position="256"/>
    </location>
</feature>
<evidence type="ECO:0000256" key="5">
    <source>
        <dbReference type="ARBA" id="ARBA00022833"/>
    </source>
</evidence>
<dbReference type="InterPro" id="IPR001915">
    <property type="entry name" value="Peptidase_M48"/>
</dbReference>
<feature type="transmembrane region" description="Helical" evidence="7">
    <location>
        <begin position="316"/>
        <end position="338"/>
    </location>
</feature>
<dbReference type="Proteomes" id="UP000568380">
    <property type="component" value="Unassembled WGS sequence"/>
</dbReference>
<feature type="transmembrane region" description="Helical" evidence="7">
    <location>
        <begin position="344"/>
        <end position="370"/>
    </location>
</feature>
<keyword evidence="5" id="KW-0862">Zinc</keyword>
<accession>A0A7W8AFN3</accession>
<evidence type="ECO:0000256" key="4">
    <source>
        <dbReference type="ARBA" id="ARBA00022801"/>
    </source>
</evidence>
<keyword evidence="7" id="KW-0472">Membrane</keyword>
<sequence length="842" mass="87361">MNGGERPGNPFLLPAATTSRFILLVTIVLAAAASSFDLVAGGASQWRAAYAPCDLAADAAARTGGQDARTLAAGYLGCLRAVGLERAAVALGAMLVVAAAIVLLYLVRPRLTIARQHLVPAGEELSGLVAGLAAEEGLRRTPEVLLDANRGTPGGRAFGRYPRYYLRLNIGTLHEAGRRGDRSDLKAIVLHELAHLRNRDVDLTNLTLSAVWVFAVLVGAPLLIHTAITDPVRLAPLSIRTLLGTVLVVLLAASVLRAREHYADVRAAMSGGMPVDSWGDVKGSLVRLLRLHPRAADRAEVVRQPGRLLRWMPGEALGAGIAAGLVLPHLMEFVSLWLSNVDQLAYQVSALLAGLPVAAILLAGAFRATLAAMAAGRPAPRGVAAGVALAAGVVLGLLGAPSRMRLSWAESIAAAPVAAAVMAGFLLVLCVAFVRWLSACADAWLPVARSRTLVPVYLGALAPATLLFGSFLGVWVMSAAIGLETRATGTAVWAMLVSVFDSGRLTVLLLAALYPLGSWLLYTSRARGRRLYLDSPLEFALPAARVRPLVALAPAAVLTALVVAAELATPEPMLLSLIAGFDPGVRTDSLGDMMAVAAAIIVVMGLLQATTAVVVSAFTGRGLGASHAVLSAVAGGLACSVAIVWEPLARTCSTGECVATDLLSQFTALCIGVLGFGVPVSLLGAGAVSGVRALVALASPAPVRPLVRPARAWLRRTLAVAALGASVLWVAGMAPAWLLQYGFADSRQNSTFDSPGNAVPPPGPPGTVADREACAAMASASLAPIVGDGFYATWATAFVRLGASRSPFLVTLGRAGYADARATQYRLRDFTTPLNAYCVRVR</sequence>
<feature type="transmembrane region" description="Helical" evidence="7">
    <location>
        <begin position="455"/>
        <end position="483"/>
    </location>
</feature>
<feature type="transmembrane region" description="Helical" evidence="7">
    <location>
        <begin position="549"/>
        <end position="568"/>
    </location>
</feature>
<dbReference type="AlphaFoldDB" id="A0A7W8AFN3"/>
<comment type="cofactor">
    <cofactor evidence="1">
        <name>Zn(2+)</name>
        <dbReference type="ChEBI" id="CHEBI:29105"/>
    </cofactor>
</comment>
<evidence type="ECO:0000259" key="8">
    <source>
        <dbReference type="Pfam" id="PF01435"/>
    </source>
</evidence>
<evidence type="ECO:0000256" key="7">
    <source>
        <dbReference type="SAM" id="Phobius"/>
    </source>
</evidence>